<keyword evidence="3" id="KW-1185">Reference proteome</keyword>
<feature type="region of interest" description="Disordered" evidence="1">
    <location>
        <begin position="45"/>
        <end position="66"/>
    </location>
</feature>
<dbReference type="Proteomes" id="UP000265520">
    <property type="component" value="Unassembled WGS sequence"/>
</dbReference>
<protein>
    <submittedName>
        <fullName evidence="2">Uncharacterized protein</fullName>
    </submittedName>
</protein>
<proteinExistence type="predicted"/>
<feature type="non-terminal residue" evidence="2">
    <location>
        <position position="66"/>
    </location>
</feature>
<evidence type="ECO:0000313" key="2">
    <source>
        <dbReference type="EMBL" id="MCI51256.1"/>
    </source>
</evidence>
<dbReference type="AlphaFoldDB" id="A0A392STQ6"/>
<name>A0A392STQ6_9FABA</name>
<organism evidence="2 3">
    <name type="scientific">Trifolium medium</name>
    <dbReference type="NCBI Taxonomy" id="97028"/>
    <lineage>
        <taxon>Eukaryota</taxon>
        <taxon>Viridiplantae</taxon>
        <taxon>Streptophyta</taxon>
        <taxon>Embryophyta</taxon>
        <taxon>Tracheophyta</taxon>
        <taxon>Spermatophyta</taxon>
        <taxon>Magnoliopsida</taxon>
        <taxon>eudicotyledons</taxon>
        <taxon>Gunneridae</taxon>
        <taxon>Pentapetalae</taxon>
        <taxon>rosids</taxon>
        <taxon>fabids</taxon>
        <taxon>Fabales</taxon>
        <taxon>Fabaceae</taxon>
        <taxon>Papilionoideae</taxon>
        <taxon>50 kb inversion clade</taxon>
        <taxon>NPAAA clade</taxon>
        <taxon>Hologalegina</taxon>
        <taxon>IRL clade</taxon>
        <taxon>Trifolieae</taxon>
        <taxon>Trifolium</taxon>
    </lineage>
</organism>
<feature type="compositionally biased region" description="Low complexity" evidence="1">
    <location>
        <begin position="45"/>
        <end position="58"/>
    </location>
</feature>
<accession>A0A392STQ6</accession>
<sequence length="66" mass="6970">MRGVQREPPVLALTGNVKSALISLGLTLNRSGYYTELWGFPVSYSNSDSDSSSGNSSDCVIISPSS</sequence>
<comment type="caution">
    <text evidence="2">The sequence shown here is derived from an EMBL/GenBank/DDBJ whole genome shotgun (WGS) entry which is preliminary data.</text>
</comment>
<reference evidence="2 3" key="1">
    <citation type="journal article" date="2018" name="Front. Plant Sci.">
        <title>Red Clover (Trifolium pratense) and Zigzag Clover (T. medium) - A Picture of Genomic Similarities and Differences.</title>
        <authorList>
            <person name="Dluhosova J."/>
            <person name="Istvanek J."/>
            <person name="Nedelnik J."/>
            <person name="Repkova J."/>
        </authorList>
    </citation>
    <scope>NUCLEOTIDE SEQUENCE [LARGE SCALE GENOMIC DNA]</scope>
    <source>
        <strain evidence="3">cv. 10/8</strain>
        <tissue evidence="2">Leaf</tissue>
    </source>
</reference>
<evidence type="ECO:0000313" key="3">
    <source>
        <dbReference type="Proteomes" id="UP000265520"/>
    </source>
</evidence>
<evidence type="ECO:0000256" key="1">
    <source>
        <dbReference type="SAM" id="MobiDB-lite"/>
    </source>
</evidence>
<dbReference type="EMBL" id="LXQA010429090">
    <property type="protein sequence ID" value="MCI51256.1"/>
    <property type="molecule type" value="Genomic_DNA"/>
</dbReference>